<reference evidence="17 18" key="1">
    <citation type="journal article" date="2019" name="Gigascience">
        <title>Whole-genome sequence of the oriental lung fluke Paragonimus westermani.</title>
        <authorList>
            <person name="Oey H."/>
            <person name="Zakrzewski M."/>
            <person name="Narain K."/>
            <person name="Devi K.R."/>
            <person name="Agatsuma T."/>
            <person name="Nawaratna S."/>
            <person name="Gobert G.N."/>
            <person name="Jones M.K."/>
            <person name="Ragan M.A."/>
            <person name="McManus D.P."/>
            <person name="Krause L."/>
        </authorList>
    </citation>
    <scope>NUCLEOTIDE SEQUENCE [LARGE SCALE GENOMIC DNA]</scope>
    <source>
        <strain evidence="17 18">IND2009</strain>
    </source>
</reference>
<evidence type="ECO:0000256" key="9">
    <source>
        <dbReference type="ARBA" id="ARBA00030930"/>
    </source>
</evidence>
<keyword evidence="18" id="KW-1185">Reference proteome</keyword>
<evidence type="ECO:0000256" key="12">
    <source>
        <dbReference type="ARBA" id="ARBA00045966"/>
    </source>
</evidence>
<evidence type="ECO:0000256" key="8">
    <source>
        <dbReference type="ARBA" id="ARBA00029605"/>
    </source>
</evidence>
<dbReference type="EC" id="3.4.13.23" evidence="7"/>
<comment type="function">
    <text evidence="12">Cytosolic metallopeptidase that catalyzes the removal of unsubstituted N-terminal hydrophobic amino acids from various peptides. The presence of Zn(2+) ions is essential for the peptidase activity, and the association with other cofactors can modulate the substrate spectificity of the enzyme. For instance, in the presence of Mn(2+), it displays a specific Cys-Gly hydrolyzing activity of Cys-Gly-S-conjugates. Involved in the metabolism of glutathione and in the degradation of glutathione S-conjugates, which may play a role in the control of the cell redox status.</text>
</comment>
<organism evidence="17 18">
    <name type="scientific">Paragonimus westermani</name>
    <dbReference type="NCBI Taxonomy" id="34504"/>
    <lineage>
        <taxon>Eukaryota</taxon>
        <taxon>Metazoa</taxon>
        <taxon>Spiralia</taxon>
        <taxon>Lophotrochozoa</taxon>
        <taxon>Platyhelminthes</taxon>
        <taxon>Trematoda</taxon>
        <taxon>Digenea</taxon>
        <taxon>Plagiorchiida</taxon>
        <taxon>Troglotremata</taxon>
        <taxon>Troglotrematidae</taxon>
        <taxon>Paragonimus</taxon>
    </lineage>
</organism>
<evidence type="ECO:0000256" key="7">
    <source>
        <dbReference type="ARBA" id="ARBA00023625"/>
    </source>
</evidence>
<evidence type="ECO:0000259" key="16">
    <source>
        <dbReference type="Pfam" id="PF02789"/>
    </source>
</evidence>
<dbReference type="Pfam" id="PF02789">
    <property type="entry name" value="Peptidase_M17_N"/>
    <property type="match status" value="1"/>
</dbReference>
<dbReference type="GO" id="GO:0070006">
    <property type="term" value="F:metalloaminopeptidase activity"/>
    <property type="evidence" value="ECO:0007669"/>
    <property type="project" value="InterPro"/>
</dbReference>
<dbReference type="SUPFAM" id="SSF52949">
    <property type="entry name" value="Macro domain-like"/>
    <property type="match status" value="1"/>
</dbReference>
<dbReference type="GO" id="GO:0030145">
    <property type="term" value="F:manganese ion binding"/>
    <property type="evidence" value="ECO:0007669"/>
    <property type="project" value="InterPro"/>
</dbReference>
<accession>A0A5J4N8A2</accession>
<dbReference type="PANTHER" id="PTHR11963">
    <property type="entry name" value="LEUCINE AMINOPEPTIDASE-RELATED"/>
    <property type="match status" value="1"/>
</dbReference>
<name>A0A5J4N8A2_9TREM</name>
<evidence type="ECO:0000313" key="18">
    <source>
        <dbReference type="Proteomes" id="UP000324629"/>
    </source>
</evidence>
<dbReference type="Pfam" id="PF00883">
    <property type="entry name" value="Peptidase_M17"/>
    <property type="match status" value="1"/>
</dbReference>
<evidence type="ECO:0000259" key="15">
    <source>
        <dbReference type="Pfam" id="PF00883"/>
    </source>
</evidence>
<proteinExistence type="inferred from homology"/>
<comment type="catalytic activity">
    <reaction evidence="6">
        <text>an S-substituted L-cysteinylglycine + H2O = an S-substituted L-cysteine + glycine</text>
        <dbReference type="Rhea" id="RHEA:60444"/>
        <dbReference type="ChEBI" id="CHEBI:15377"/>
        <dbReference type="ChEBI" id="CHEBI:57305"/>
        <dbReference type="ChEBI" id="CHEBI:58717"/>
        <dbReference type="ChEBI" id="CHEBI:143103"/>
        <dbReference type="EC" id="3.4.13.23"/>
    </reaction>
    <physiologicalReaction direction="left-to-right" evidence="6">
        <dbReference type="Rhea" id="RHEA:60445"/>
    </physiologicalReaction>
</comment>
<keyword evidence="3 17" id="KW-0031">Aminopeptidase</keyword>
<dbReference type="Gene3D" id="3.40.220.10">
    <property type="entry name" value="Leucine Aminopeptidase, subunit E, domain 1"/>
    <property type="match status" value="1"/>
</dbReference>
<dbReference type="GO" id="GO:0006508">
    <property type="term" value="P:proteolysis"/>
    <property type="evidence" value="ECO:0007669"/>
    <property type="project" value="UniProtKB-KW"/>
</dbReference>
<dbReference type="SUPFAM" id="SSF53187">
    <property type="entry name" value="Zn-dependent exopeptidases"/>
    <property type="match status" value="1"/>
</dbReference>
<dbReference type="AlphaFoldDB" id="A0A5J4N8A2"/>
<dbReference type="Proteomes" id="UP000324629">
    <property type="component" value="Unassembled WGS sequence"/>
</dbReference>
<evidence type="ECO:0000256" key="1">
    <source>
        <dbReference type="ARBA" id="ARBA00009528"/>
    </source>
</evidence>
<evidence type="ECO:0000256" key="6">
    <source>
        <dbReference type="ARBA" id="ARBA00023511"/>
    </source>
</evidence>
<comment type="catalytic activity">
    <reaction evidence="13">
        <text>S-benzyl-L-cysteinylglycine + H2O = S-benzyl-L-cysteine + glycine</text>
        <dbReference type="Rhea" id="RHEA:62568"/>
        <dbReference type="ChEBI" id="CHEBI:15377"/>
        <dbReference type="ChEBI" id="CHEBI:57305"/>
        <dbReference type="ChEBI" id="CHEBI:145802"/>
        <dbReference type="ChEBI" id="CHEBI:145803"/>
    </reaction>
    <physiologicalReaction direction="left-to-right" evidence="13">
        <dbReference type="Rhea" id="RHEA:62569"/>
    </physiologicalReaction>
</comment>
<evidence type="ECO:0000256" key="14">
    <source>
        <dbReference type="ARBA" id="ARBA00049107"/>
    </source>
</evidence>
<evidence type="ECO:0000256" key="13">
    <source>
        <dbReference type="ARBA" id="ARBA00047881"/>
    </source>
</evidence>
<dbReference type="GO" id="GO:0005737">
    <property type="term" value="C:cytoplasm"/>
    <property type="evidence" value="ECO:0007669"/>
    <property type="project" value="InterPro"/>
</dbReference>
<dbReference type="Gene3D" id="3.40.630.10">
    <property type="entry name" value="Zn peptidases"/>
    <property type="match status" value="1"/>
</dbReference>
<feature type="domain" description="Peptidase M17 leucyl aminopeptidase N-terminal" evidence="16">
    <location>
        <begin position="106"/>
        <end position="157"/>
    </location>
</feature>
<evidence type="ECO:0000256" key="10">
    <source>
        <dbReference type="ARBA" id="ARBA00030997"/>
    </source>
</evidence>
<evidence type="ECO:0000256" key="2">
    <source>
        <dbReference type="ARBA" id="ARBA00014190"/>
    </source>
</evidence>
<dbReference type="InterPro" id="IPR043472">
    <property type="entry name" value="Macro_dom-like"/>
</dbReference>
<dbReference type="InterPro" id="IPR011356">
    <property type="entry name" value="Leucine_aapep/pepB"/>
</dbReference>
<dbReference type="InterPro" id="IPR000819">
    <property type="entry name" value="Peptidase_M17_C"/>
</dbReference>
<dbReference type="PANTHER" id="PTHR11963:SF23">
    <property type="entry name" value="CYTOSOL AMINOPEPTIDASE"/>
    <property type="match status" value="1"/>
</dbReference>
<keyword evidence="4" id="KW-0645">Protease</keyword>
<keyword evidence="5" id="KW-0378">Hydrolase</keyword>
<evidence type="ECO:0000256" key="5">
    <source>
        <dbReference type="ARBA" id="ARBA00022801"/>
    </source>
</evidence>
<evidence type="ECO:0000313" key="17">
    <source>
        <dbReference type="EMBL" id="KAA3671801.1"/>
    </source>
</evidence>
<dbReference type="InterPro" id="IPR008283">
    <property type="entry name" value="Peptidase_M17_N"/>
</dbReference>
<evidence type="ECO:0000256" key="3">
    <source>
        <dbReference type="ARBA" id="ARBA00022438"/>
    </source>
</evidence>
<gene>
    <name evidence="17" type="ORF">DEA37_0006822</name>
</gene>
<sequence>MRVGVFCRRIDFGLGIWVPRRLFRPSPGVRQDEVICHVSSSQFAEHRFWIRWWIFQPFKSRRETELFYSTFEQKKFAIAVTPIPTKISKRVNGLHDFTSFIKSNNSRHDIRVCIGSGVQALQRRGIAEVLVDPCNDAEAAAEGAYLAAFIYDELKSTSRQTVKPHISCYTDHLDVSGADTKNKESILAAWRRGTELAMAQNLARKWMEMPANLLSPMAFATQISSVLEGISNGLVRTKIRNADWCREQRMNGLLSVGAGSHRSVVFLEIVYEVSGCIWADTFSAYVELLLPACFMSDFQSTLPTIMKCYQSSMLLDFQCAGVQYDSSL</sequence>
<evidence type="ECO:0000256" key="4">
    <source>
        <dbReference type="ARBA" id="ARBA00022670"/>
    </source>
</evidence>
<dbReference type="EMBL" id="QNGE01005782">
    <property type="protein sequence ID" value="KAA3671801.1"/>
    <property type="molecule type" value="Genomic_DNA"/>
</dbReference>
<comment type="caution">
    <text evidence="17">The sequence shown here is derived from an EMBL/GenBank/DDBJ whole genome shotgun (WGS) entry which is preliminary data.</text>
</comment>
<feature type="domain" description="Cytosol aminopeptidase" evidence="15">
    <location>
        <begin position="201"/>
        <end position="273"/>
    </location>
</feature>
<protein>
    <recommendedName>
        <fullName evidence="2">Cytosol aminopeptidase</fullName>
        <ecNumber evidence="7">3.4.13.23</ecNumber>
    </recommendedName>
    <alternativeName>
        <fullName evidence="10">Cysteinylglycine-S-conjugate dipeptidase</fullName>
    </alternativeName>
    <alternativeName>
        <fullName evidence="11">Leucine aminopeptidase 3</fullName>
    </alternativeName>
    <alternativeName>
        <fullName evidence="9">Proline aminopeptidase</fullName>
    </alternativeName>
    <alternativeName>
        <fullName evidence="8">Prolyl aminopeptidase</fullName>
    </alternativeName>
</protein>
<comment type="catalytic activity">
    <reaction evidence="14">
        <text>L-cysteinylglycine + H2O = L-cysteine + glycine</text>
        <dbReference type="Rhea" id="RHEA:28783"/>
        <dbReference type="ChEBI" id="CHEBI:15377"/>
        <dbReference type="ChEBI" id="CHEBI:35235"/>
        <dbReference type="ChEBI" id="CHEBI:57305"/>
        <dbReference type="ChEBI" id="CHEBI:61694"/>
    </reaction>
    <physiologicalReaction direction="left-to-right" evidence="14">
        <dbReference type="Rhea" id="RHEA:28784"/>
    </physiologicalReaction>
</comment>
<evidence type="ECO:0000256" key="11">
    <source>
        <dbReference type="ARBA" id="ARBA00031564"/>
    </source>
</evidence>
<comment type="similarity">
    <text evidence="1">Belongs to the peptidase M17 family.</text>
</comment>